<accession>A0A381NI13</accession>
<evidence type="ECO:0000259" key="1">
    <source>
        <dbReference type="Pfam" id="PF03799"/>
    </source>
</evidence>
<dbReference type="InterPro" id="IPR005548">
    <property type="entry name" value="Cell_div_FtsQ/DivIB_C"/>
</dbReference>
<reference evidence="2" key="1">
    <citation type="submission" date="2018-05" db="EMBL/GenBank/DDBJ databases">
        <authorList>
            <person name="Lanie J.A."/>
            <person name="Ng W.-L."/>
            <person name="Kazmierczak K.M."/>
            <person name="Andrzejewski T.M."/>
            <person name="Davidsen T.M."/>
            <person name="Wayne K.J."/>
            <person name="Tettelin H."/>
            <person name="Glass J.I."/>
            <person name="Rusch D."/>
            <person name="Podicherti R."/>
            <person name="Tsui H.-C.T."/>
            <person name="Winkler M.E."/>
        </authorList>
    </citation>
    <scope>NUCLEOTIDE SEQUENCE</scope>
</reference>
<dbReference type="Gene3D" id="3.40.50.11690">
    <property type="entry name" value="Cell division protein FtsQ/DivIB"/>
    <property type="match status" value="1"/>
</dbReference>
<protein>
    <recommendedName>
        <fullName evidence="1">Cell division protein FtsQ/DivIB C-terminal domain-containing protein</fullName>
    </recommendedName>
</protein>
<organism evidence="2">
    <name type="scientific">marine metagenome</name>
    <dbReference type="NCBI Taxonomy" id="408172"/>
    <lineage>
        <taxon>unclassified sequences</taxon>
        <taxon>metagenomes</taxon>
        <taxon>ecological metagenomes</taxon>
    </lineage>
</organism>
<dbReference type="AlphaFoldDB" id="A0A381NI13"/>
<dbReference type="GO" id="GO:0051301">
    <property type="term" value="P:cell division"/>
    <property type="evidence" value="ECO:0007669"/>
    <property type="project" value="UniProtKB-KW"/>
</dbReference>
<feature type="domain" description="Cell division protein FtsQ/DivIB C-terminal" evidence="1">
    <location>
        <begin position="4"/>
        <end position="99"/>
    </location>
</feature>
<proteinExistence type="predicted"/>
<feature type="non-terminal residue" evidence="2">
    <location>
        <position position="1"/>
    </location>
</feature>
<evidence type="ECO:0000313" key="2">
    <source>
        <dbReference type="EMBL" id="SUZ54171.1"/>
    </source>
</evidence>
<dbReference type="EMBL" id="UINC01000372">
    <property type="protein sequence ID" value="SUZ54171.1"/>
    <property type="molecule type" value="Genomic_DNA"/>
</dbReference>
<dbReference type="InterPro" id="IPR045335">
    <property type="entry name" value="FtsQ_C_sf"/>
</dbReference>
<dbReference type="Pfam" id="PF03799">
    <property type="entry name" value="FtsQ_DivIB_C"/>
    <property type="match status" value="1"/>
</dbReference>
<sequence length="126" mass="14503">IAKWGEKNYLTHSGMLINPSINDSFVHLVVLKGKESEKFLLLDISRQIQNQLNRYNETIKEVNLSSAGVLLISTEKGAELVFTKGDFREQLERLEDFISFELFSGKLNNIRNMDFRYKNGISVLFS</sequence>
<gene>
    <name evidence="2" type="ORF">METZ01_LOCUS7025</name>
</gene>
<name>A0A381NI13_9ZZZZ</name>